<gene>
    <name evidence="1" type="ORF">C4D60_Mb03t01540</name>
</gene>
<evidence type="ECO:0000313" key="1">
    <source>
        <dbReference type="EMBL" id="THU57251.1"/>
    </source>
</evidence>
<evidence type="ECO:0000313" key="2">
    <source>
        <dbReference type="Proteomes" id="UP000317650"/>
    </source>
</evidence>
<keyword evidence="2" id="KW-1185">Reference proteome</keyword>
<sequence>MWWEGGRFYWGSKEGREGIVVVFAWLSSQERHLKPYVQLYSTFGWRSFICHADFLTLFFPEKASSLADGVLKELVQELKIRPSPIVFAAFSGGPKGCMYKVLQLINGRCKGLLDLGYLELLTNDNLELLTSFNRYLRVTSEIQFVFPVVALYPAADEYQLVKDCLCGQIYDSSPVDFTSDLGTRFLLHPSVLKRPHPPRVVSWMAKALASGLDTLFISRFEAERADYWQTLYSSVNVGPFLIFCSEDDELVPYQVICNFAQHLQELGGDVKLIKWNSSPHVGHYKFHASDYRAGVFELVGKAAMIYAQRRLQSQGLEGPSISESVCNLHKAAASSSESLRRVATDPSDHFFLPSSMEYEDKKDTSQQKGELFHTQNTPSINAHGVLGQILFDICVPKNIEGWDIKPSTSLNGRQTFAVARRHGLFYPMKCIRRSRL</sequence>
<dbReference type="Pfam" id="PF05705">
    <property type="entry name" value="DUF829"/>
    <property type="match status" value="2"/>
</dbReference>
<dbReference type="EMBL" id="PYDT01000006">
    <property type="protein sequence ID" value="THU57251.1"/>
    <property type="molecule type" value="Genomic_DNA"/>
</dbReference>
<accession>A0A4S8J6W1</accession>
<reference evidence="1 2" key="1">
    <citation type="journal article" date="2019" name="Nat. Plants">
        <title>Genome sequencing of Musa balbisiana reveals subgenome evolution and function divergence in polyploid bananas.</title>
        <authorList>
            <person name="Yao X."/>
        </authorList>
    </citation>
    <scope>NUCLEOTIDE SEQUENCE [LARGE SCALE GENOMIC DNA]</scope>
    <source>
        <strain evidence="2">cv. DH-PKW</strain>
        <tissue evidence="1">Leaves</tissue>
    </source>
</reference>
<name>A0A4S8J6W1_MUSBA</name>
<dbReference type="SUPFAM" id="SSF53474">
    <property type="entry name" value="alpha/beta-Hydrolases"/>
    <property type="match status" value="1"/>
</dbReference>
<dbReference type="Proteomes" id="UP000317650">
    <property type="component" value="Chromosome 3"/>
</dbReference>
<dbReference type="PANTHER" id="PTHR12265:SF0">
    <property type="entry name" value="EXPRESSED PROTEIN"/>
    <property type="match status" value="1"/>
</dbReference>
<dbReference type="Gene3D" id="3.40.50.1820">
    <property type="entry name" value="alpha/beta hydrolase"/>
    <property type="match status" value="1"/>
</dbReference>
<dbReference type="AlphaFoldDB" id="A0A4S8J6W1"/>
<dbReference type="InterPro" id="IPR008547">
    <property type="entry name" value="DUF829_TMEM53"/>
</dbReference>
<evidence type="ECO:0008006" key="3">
    <source>
        <dbReference type="Google" id="ProtNLM"/>
    </source>
</evidence>
<protein>
    <recommendedName>
        <fullName evidence="3">DUF829 domain-containing protein</fullName>
    </recommendedName>
</protein>
<dbReference type="PANTHER" id="PTHR12265">
    <property type="entry name" value="TRANSMEMBRANE PROTEIN 53"/>
    <property type="match status" value="1"/>
</dbReference>
<dbReference type="InterPro" id="IPR029058">
    <property type="entry name" value="AB_hydrolase_fold"/>
</dbReference>
<proteinExistence type="predicted"/>
<comment type="caution">
    <text evidence="1">The sequence shown here is derived from an EMBL/GenBank/DDBJ whole genome shotgun (WGS) entry which is preliminary data.</text>
</comment>
<organism evidence="1 2">
    <name type="scientific">Musa balbisiana</name>
    <name type="common">Banana</name>
    <dbReference type="NCBI Taxonomy" id="52838"/>
    <lineage>
        <taxon>Eukaryota</taxon>
        <taxon>Viridiplantae</taxon>
        <taxon>Streptophyta</taxon>
        <taxon>Embryophyta</taxon>
        <taxon>Tracheophyta</taxon>
        <taxon>Spermatophyta</taxon>
        <taxon>Magnoliopsida</taxon>
        <taxon>Liliopsida</taxon>
        <taxon>Zingiberales</taxon>
        <taxon>Musaceae</taxon>
        <taxon>Musa</taxon>
    </lineage>
</organism>